<feature type="domain" description="THUMP-like" evidence="1">
    <location>
        <begin position="385"/>
        <end position="455"/>
    </location>
</feature>
<gene>
    <name evidence="3" type="ORF">EJ73_02701</name>
</gene>
<comment type="caution">
    <text evidence="3">The sequence shown here is derived from an EMBL/GenBank/DDBJ whole genome shotgun (WGS) entry which is preliminary data.</text>
</comment>
<keyword evidence="4" id="KW-1185">Reference proteome</keyword>
<evidence type="ECO:0000313" key="4">
    <source>
        <dbReference type="Proteomes" id="UP000248314"/>
    </source>
</evidence>
<organism evidence="3 4">
    <name type="scientific">Hoylesella shahii DSM 15611 = JCM 12083</name>
    <dbReference type="NCBI Taxonomy" id="1122991"/>
    <lineage>
        <taxon>Bacteria</taxon>
        <taxon>Pseudomonadati</taxon>
        <taxon>Bacteroidota</taxon>
        <taxon>Bacteroidia</taxon>
        <taxon>Bacteroidales</taxon>
        <taxon>Prevotellaceae</taxon>
        <taxon>Hoylesella</taxon>
    </lineage>
</organism>
<dbReference type="STRING" id="1122991.GCA_000613445_00292"/>
<dbReference type="RefSeq" id="WP_025817581.1">
    <property type="nucleotide sequence ID" value="NZ_BAIZ01000070.1"/>
</dbReference>
<dbReference type="Pfam" id="PF18096">
    <property type="entry name" value="Thump_like"/>
    <property type="match status" value="1"/>
</dbReference>
<evidence type="ECO:0000259" key="2">
    <source>
        <dbReference type="Pfam" id="PF22013"/>
    </source>
</evidence>
<dbReference type="Gene3D" id="1.10.10.1110">
    <property type="entry name" value="Methyltransferase PG1098, N-terminal domain"/>
    <property type="match status" value="1"/>
</dbReference>
<proteinExistence type="predicted"/>
<sequence>MLTNDETLHFIAQHRNDSVPQLALAKHNTPNIDLPFALDQIAGWQTACQKLPSWAENPNILYPPHLSMEQCSSQTTAQYKADVVWQITNNLILKGETHKAKRNTTNDELLTNKCERTSFVDLTGGFGVDFSFIAQRFAHATYVEHQQQLCQLALHNLQALNLNQAEVVCCEAESYLERMQYTSCIYLDPARRDKNGAKTVLIEHCSPNVLELLPKLLAKCKVLAVKLSPMLHWQLALVKLRELGAWVRQLHIVAVKNECKELLFLITNGSYEDNGNNHSTNENSADAPLNKLNFKGEQNVYTTKDTEITCYNDGACFRYMLAEAENTPQTTLQTNPQAEMFLYEPHAAIMKSGCFGLLCCRMGVEAFAPNSHLFVSNNEVPNFPGRAFKLVSVSSFNKHELKTALQGIEKANIATRNFPLKPDVLRKKLKLKDGGEHYLFATTDAEGKHWLLVGKQCHTHSLAPNVE</sequence>
<evidence type="ECO:0000259" key="1">
    <source>
        <dbReference type="Pfam" id="PF18096"/>
    </source>
</evidence>
<dbReference type="InterPro" id="IPR029063">
    <property type="entry name" value="SAM-dependent_MTases_sf"/>
</dbReference>
<name>A0A318HUE1_9BACT</name>
<dbReference type="Proteomes" id="UP000248314">
    <property type="component" value="Unassembled WGS sequence"/>
</dbReference>
<reference evidence="3 4" key="1">
    <citation type="submission" date="2018-05" db="EMBL/GenBank/DDBJ databases">
        <title>Genomic Encyclopedia of Type Strains, Phase I: the one thousand microbial genomes (KMG-I) project.</title>
        <authorList>
            <person name="Kyrpides N."/>
        </authorList>
    </citation>
    <scope>NUCLEOTIDE SEQUENCE [LARGE SCALE GENOMIC DNA]</scope>
    <source>
        <strain evidence="3 4">DSM 15611</strain>
    </source>
</reference>
<dbReference type="OrthoDB" id="1000417at2"/>
<dbReference type="SUPFAM" id="SSF53335">
    <property type="entry name" value="S-adenosyl-L-methionine-dependent methyltransferases"/>
    <property type="match status" value="1"/>
</dbReference>
<dbReference type="InterPro" id="IPR054168">
    <property type="entry name" value="PG_1098_Fer"/>
</dbReference>
<dbReference type="EMBL" id="QJJX01000057">
    <property type="protein sequence ID" value="PXX17263.1"/>
    <property type="molecule type" value="Genomic_DNA"/>
</dbReference>
<accession>A0A318HUE1</accession>
<dbReference type="Pfam" id="PF22013">
    <property type="entry name" value="PG_1098_Fer"/>
    <property type="match status" value="1"/>
</dbReference>
<feature type="domain" description="PG-1098 ferredoxin-like" evidence="2">
    <location>
        <begin position="341"/>
        <end position="384"/>
    </location>
</feature>
<evidence type="ECO:0000313" key="3">
    <source>
        <dbReference type="EMBL" id="PXX17263.1"/>
    </source>
</evidence>
<protein>
    <submittedName>
        <fullName evidence="3">Uncharacterized protein</fullName>
    </submittedName>
</protein>
<dbReference type="AlphaFoldDB" id="A0A318HUE1"/>
<dbReference type="Gene3D" id="3.40.50.150">
    <property type="entry name" value="Vaccinia Virus protein VP39"/>
    <property type="match status" value="1"/>
</dbReference>
<dbReference type="InterPro" id="IPR041497">
    <property type="entry name" value="Thump-like"/>
</dbReference>